<dbReference type="InterPro" id="IPR011500">
    <property type="entry name" value="GPCR_3_9-Cys_dom"/>
</dbReference>
<protein>
    <recommendedName>
        <fullName evidence="12">G-protein coupled receptors family 3 profile domain-containing protein</fullName>
    </recommendedName>
</protein>
<keyword evidence="8" id="KW-0325">Glycoprotein</keyword>
<dbReference type="GO" id="GO:0005886">
    <property type="term" value="C:plasma membrane"/>
    <property type="evidence" value="ECO:0007669"/>
    <property type="project" value="UniProtKB-SubCell"/>
</dbReference>
<dbReference type="InterPro" id="IPR050726">
    <property type="entry name" value="mGluR"/>
</dbReference>
<feature type="transmembrane region" description="Helical" evidence="11">
    <location>
        <begin position="980"/>
        <end position="999"/>
    </location>
</feature>
<dbReference type="Gene3D" id="3.40.50.2300">
    <property type="match status" value="2"/>
</dbReference>
<dbReference type="Proteomes" id="UP001283361">
    <property type="component" value="Unassembled WGS sequence"/>
</dbReference>
<dbReference type="Pfam" id="PF00003">
    <property type="entry name" value="7tm_3"/>
    <property type="match status" value="1"/>
</dbReference>
<feature type="transmembrane region" description="Helical" evidence="11">
    <location>
        <begin position="925"/>
        <end position="951"/>
    </location>
</feature>
<dbReference type="Pfam" id="PF07562">
    <property type="entry name" value="NCD3G"/>
    <property type="match status" value="1"/>
</dbReference>
<evidence type="ECO:0000259" key="12">
    <source>
        <dbReference type="PROSITE" id="PS50259"/>
    </source>
</evidence>
<keyword evidence="14" id="KW-1185">Reference proteome</keyword>
<sequence length="1132" mass="124267">MKPYHQMVGKTNLIFPVVAILHALVCVLHASGPPKILSLSAPALNQLSRSKRSETSANSVTPSFSSSLQAPSSNSRDATTSAMFLDIKVSAGVAADPTGSPLSRDNLAPEIARNSTSEACPLMSSQGAQKTRLSTALAQLPDLDLGSFTSMGDITLGALVWTHASEDSMRCVPETSSTYGLQITESVNYAVQAVNSDPELLPGIKLGFAQIPICGVPNVALAQALSFLPRVKAWSNSSGEKSWPLQHEEASTADYSNLSGQTSEATTSLTTDATSGKCSNHATNTDPAPMPYYDVIGVLGPPTSAETVGVSRLLGSARIPVIGVSATSDELSDKVHHPYFLRVVAPDKYQVEAMMQFIKEHDWSYISVVYMEGTYGETAFGHIKNLALEYDVCIAASYRVEVSRTDMDLVARGLLRRGRARVVILFIYGSMAKKLLRSVANNNATGHFVWLASDGWTPENRISMKGLERETVGAFSFKYQSEYIPALYRHMADVLIGCSGHEVDGCDNRCHEGETSPLSTCMVHALREAAWNSLSHCATSSPDVPQTKQCLRRSNATVESILSNMDISSSYSLTVDAVWTFAFAAHRLISDLCPGAKGLSARKCIRGDTFLKYLKQMSFTGSSGVVKFNPSGDAAGRYLVKQIVLGPKKDPIGIGFNGSQDIGLNAEIVAYYDIEKSEIGLTENPISWSHLNRVTSLSRARNLQNSKANENFEDLDYEDYSGETSEDRYLYNDINYSDLEDGSAPESVCSRPCRPGEFVILREPAPCCWECRACRDNERLVRRNTSCERCQEFTWPDPQTSFRTCAVIAVTYPLMSELLPMLQIFLGTLAIVISLVIVACYVYFRESRVIKAASRELSVLQMAATFVGYVTVILFQVAPSPFICGALYFLFCLSFALLYCPLLVKAVRIYRIFNSTAKSTRRPKFVSPASQVVMTVCLVAVQVILCLYVFFVYRPSAQKLQPALTEKFVELSCDMTLPGLTSFLAYNLVLVFLCSVFAFKTRKLPDNFNESHFICMCVSTTLVIWLAFVPTYFTSNRGRVRVLLLSLALLLNHTVALVFLFAPKIYAAIFVADENFVVTRFQPQRSSRLNTTSQIPHVTDGEVRVSATLSSGYHSNNRVAPMPQHSPPLQGF</sequence>
<dbReference type="GO" id="GO:0004930">
    <property type="term" value="F:G protein-coupled receptor activity"/>
    <property type="evidence" value="ECO:0007669"/>
    <property type="project" value="UniProtKB-KW"/>
</dbReference>
<evidence type="ECO:0000256" key="10">
    <source>
        <dbReference type="SAM" id="MobiDB-lite"/>
    </source>
</evidence>
<evidence type="ECO:0000313" key="14">
    <source>
        <dbReference type="Proteomes" id="UP001283361"/>
    </source>
</evidence>
<dbReference type="PRINTS" id="PR00248">
    <property type="entry name" value="GPCRMGR"/>
</dbReference>
<dbReference type="InterPro" id="IPR038550">
    <property type="entry name" value="GPCR_3_9-Cys_sf"/>
</dbReference>
<dbReference type="AlphaFoldDB" id="A0AAE1AYR9"/>
<evidence type="ECO:0000256" key="6">
    <source>
        <dbReference type="ARBA" id="ARBA00023136"/>
    </source>
</evidence>
<keyword evidence="6 11" id="KW-0472">Membrane</keyword>
<keyword evidence="5" id="KW-0297">G-protein coupled receptor</keyword>
<evidence type="ECO:0000313" key="13">
    <source>
        <dbReference type="EMBL" id="KAK3795746.1"/>
    </source>
</evidence>
<dbReference type="Gene3D" id="2.10.50.30">
    <property type="entry name" value="GPCR, family 3, nine cysteines domain"/>
    <property type="match status" value="1"/>
</dbReference>
<dbReference type="FunFam" id="3.40.50.2300:FF:000145">
    <property type="entry name" value="Glutamate receptor, metabotropic"/>
    <property type="match status" value="1"/>
</dbReference>
<dbReference type="SUPFAM" id="SSF53822">
    <property type="entry name" value="Periplasmic binding protein-like I"/>
    <property type="match status" value="1"/>
</dbReference>
<dbReference type="PROSITE" id="PS50259">
    <property type="entry name" value="G_PROTEIN_RECEP_F3_4"/>
    <property type="match status" value="1"/>
</dbReference>
<dbReference type="InterPro" id="IPR000337">
    <property type="entry name" value="GPCR_3"/>
</dbReference>
<evidence type="ECO:0000256" key="4">
    <source>
        <dbReference type="ARBA" id="ARBA00022989"/>
    </source>
</evidence>
<keyword evidence="3 11" id="KW-0812">Transmembrane</keyword>
<evidence type="ECO:0000256" key="11">
    <source>
        <dbReference type="SAM" id="Phobius"/>
    </source>
</evidence>
<evidence type="ECO:0000256" key="8">
    <source>
        <dbReference type="ARBA" id="ARBA00023180"/>
    </source>
</evidence>
<dbReference type="CDD" id="cd13953">
    <property type="entry name" value="7tm_classC_mGluR-like"/>
    <property type="match status" value="1"/>
</dbReference>
<keyword evidence="2" id="KW-1003">Cell membrane</keyword>
<proteinExistence type="predicted"/>
<feature type="transmembrane region" description="Helical" evidence="11">
    <location>
        <begin position="856"/>
        <end position="879"/>
    </location>
</feature>
<feature type="region of interest" description="Disordered" evidence="10">
    <location>
        <begin position="254"/>
        <end position="283"/>
    </location>
</feature>
<evidence type="ECO:0000256" key="9">
    <source>
        <dbReference type="ARBA" id="ARBA00023224"/>
    </source>
</evidence>
<keyword evidence="9" id="KW-0807">Transducer</keyword>
<comment type="caution">
    <text evidence="13">The sequence shown here is derived from an EMBL/GenBank/DDBJ whole genome shotgun (WGS) entry which is preliminary data.</text>
</comment>
<feature type="transmembrane region" description="Helical" evidence="11">
    <location>
        <begin position="1011"/>
        <end position="1028"/>
    </location>
</feature>
<feature type="compositionally biased region" description="Low complexity" evidence="10">
    <location>
        <begin position="63"/>
        <end position="75"/>
    </location>
</feature>
<gene>
    <name evidence="13" type="ORF">RRG08_008370</name>
</gene>
<dbReference type="InterPro" id="IPR028082">
    <property type="entry name" value="Peripla_BP_I"/>
</dbReference>
<feature type="domain" description="G-protein coupled receptors family 3 profile" evidence="12">
    <location>
        <begin position="819"/>
        <end position="1075"/>
    </location>
</feature>
<reference evidence="13" key="1">
    <citation type="journal article" date="2023" name="G3 (Bethesda)">
        <title>A reference genome for the long-term kleptoplast-retaining sea slug Elysia crispata morphotype clarki.</title>
        <authorList>
            <person name="Eastman K.E."/>
            <person name="Pendleton A.L."/>
            <person name="Shaikh M.A."/>
            <person name="Suttiyut T."/>
            <person name="Ogas R."/>
            <person name="Tomko P."/>
            <person name="Gavelis G."/>
            <person name="Widhalm J.R."/>
            <person name="Wisecaver J.H."/>
        </authorList>
    </citation>
    <scope>NUCLEOTIDE SEQUENCE</scope>
    <source>
        <strain evidence="13">ECLA1</strain>
    </source>
</reference>
<keyword evidence="7" id="KW-0675">Receptor</keyword>
<evidence type="ECO:0000256" key="1">
    <source>
        <dbReference type="ARBA" id="ARBA00004651"/>
    </source>
</evidence>
<name>A0AAE1AYR9_9GAST</name>
<evidence type="ECO:0000256" key="3">
    <source>
        <dbReference type="ARBA" id="ARBA00022692"/>
    </source>
</evidence>
<comment type="subcellular location">
    <subcellularLocation>
        <location evidence="1">Cell membrane</location>
        <topology evidence="1">Multi-pass membrane protein</topology>
    </subcellularLocation>
</comment>
<dbReference type="InterPro" id="IPR001828">
    <property type="entry name" value="ANF_lig-bd_rcpt"/>
</dbReference>
<dbReference type="PANTHER" id="PTHR24060">
    <property type="entry name" value="METABOTROPIC GLUTAMATE RECEPTOR"/>
    <property type="match status" value="1"/>
</dbReference>
<evidence type="ECO:0000256" key="5">
    <source>
        <dbReference type="ARBA" id="ARBA00023040"/>
    </source>
</evidence>
<feature type="region of interest" description="Disordered" evidence="10">
    <location>
        <begin position="50"/>
        <end position="75"/>
    </location>
</feature>
<feature type="transmembrane region" description="Helical" evidence="11">
    <location>
        <begin position="821"/>
        <end position="844"/>
    </location>
</feature>
<accession>A0AAE1AYR9</accession>
<organism evidence="13 14">
    <name type="scientific">Elysia crispata</name>
    <name type="common">lettuce slug</name>
    <dbReference type="NCBI Taxonomy" id="231223"/>
    <lineage>
        <taxon>Eukaryota</taxon>
        <taxon>Metazoa</taxon>
        <taxon>Spiralia</taxon>
        <taxon>Lophotrochozoa</taxon>
        <taxon>Mollusca</taxon>
        <taxon>Gastropoda</taxon>
        <taxon>Heterobranchia</taxon>
        <taxon>Euthyneura</taxon>
        <taxon>Panpulmonata</taxon>
        <taxon>Sacoglossa</taxon>
        <taxon>Placobranchoidea</taxon>
        <taxon>Plakobranchidae</taxon>
        <taxon>Elysia</taxon>
    </lineage>
</organism>
<dbReference type="EMBL" id="JAWDGP010000998">
    <property type="protein sequence ID" value="KAK3795746.1"/>
    <property type="molecule type" value="Genomic_DNA"/>
</dbReference>
<feature type="transmembrane region" description="Helical" evidence="11">
    <location>
        <begin position="1040"/>
        <end position="1062"/>
    </location>
</feature>
<feature type="transmembrane region" description="Helical" evidence="11">
    <location>
        <begin position="885"/>
        <end position="904"/>
    </location>
</feature>
<keyword evidence="4 11" id="KW-1133">Transmembrane helix</keyword>
<dbReference type="InterPro" id="IPR017978">
    <property type="entry name" value="GPCR_3_C"/>
</dbReference>
<evidence type="ECO:0000256" key="2">
    <source>
        <dbReference type="ARBA" id="ARBA00022475"/>
    </source>
</evidence>
<dbReference type="Pfam" id="PF01094">
    <property type="entry name" value="ANF_receptor"/>
    <property type="match status" value="1"/>
</dbReference>
<evidence type="ECO:0000256" key="7">
    <source>
        <dbReference type="ARBA" id="ARBA00023170"/>
    </source>
</evidence>